<keyword evidence="2" id="KW-1185">Reference proteome</keyword>
<dbReference type="AlphaFoldDB" id="A0A6B9Z7M3"/>
<name>A0A6B9Z7M3_9BACT</name>
<dbReference type="EMBL" id="CP048113">
    <property type="protein sequence ID" value="QHS58220.1"/>
    <property type="molecule type" value="Genomic_DNA"/>
</dbReference>
<proteinExistence type="predicted"/>
<evidence type="ECO:0000313" key="2">
    <source>
        <dbReference type="Proteomes" id="UP000476411"/>
    </source>
</evidence>
<protein>
    <submittedName>
        <fullName evidence="1">Uncharacterized protein</fullName>
    </submittedName>
</protein>
<reference evidence="1 2" key="1">
    <citation type="submission" date="2020-01" db="EMBL/GenBank/DDBJ databases">
        <title>Complete genome sequence of Chitinophaga sp. H33E-04 isolated from quinoa roots.</title>
        <authorList>
            <person name="Weon H.-Y."/>
            <person name="Lee S.A."/>
        </authorList>
    </citation>
    <scope>NUCLEOTIDE SEQUENCE [LARGE SCALE GENOMIC DNA]</scope>
    <source>
        <strain evidence="1 2">H33E-04</strain>
    </source>
</reference>
<sequence length="158" mass="17800">MGHNITAIILKGKFDSEQVSHFDLVPVPLTAELTLFHIDTAYVEYWQSQLGMEGELPDIVDPDFMIPREIVLAEIMKFITGTLAPQYAIIRTDYFGGTGSQYANVFIGSQNVDPGMRKINQALRYLGVVAAPGMDEFDTVGLSDIRRMPSYLEKYWDM</sequence>
<dbReference type="RefSeq" id="WP_162329925.1">
    <property type="nucleotide sequence ID" value="NZ_CP048113.1"/>
</dbReference>
<accession>A0A6B9Z7M3</accession>
<organism evidence="1 2">
    <name type="scientific">Chitinophaga agri</name>
    <dbReference type="NCBI Taxonomy" id="2703787"/>
    <lineage>
        <taxon>Bacteria</taxon>
        <taxon>Pseudomonadati</taxon>
        <taxon>Bacteroidota</taxon>
        <taxon>Chitinophagia</taxon>
        <taxon>Chitinophagales</taxon>
        <taxon>Chitinophagaceae</taxon>
        <taxon>Chitinophaga</taxon>
    </lineage>
</organism>
<dbReference type="Proteomes" id="UP000476411">
    <property type="component" value="Chromosome"/>
</dbReference>
<dbReference type="KEGG" id="chih:GWR21_01010"/>
<evidence type="ECO:0000313" key="1">
    <source>
        <dbReference type="EMBL" id="QHS58220.1"/>
    </source>
</evidence>
<gene>
    <name evidence="1" type="ORF">GWR21_01010</name>
</gene>